<dbReference type="SMART" id="SM01019">
    <property type="entry name" value="B3"/>
    <property type="match status" value="1"/>
</dbReference>
<dbReference type="OMA" id="HENTNQA"/>
<dbReference type="GO" id="GO:0006355">
    <property type="term" value="P:regulation of DNA-templated transcription"/>
    <property type="evidence" value="ECO:0000318"/>
    <property type="project" value="GO_Central"/>
</dbReference>
<reference evidence="13 14" key="3">
    <citation type="journal article" date="2010" name="BMC Genomics">
        <title>Transcriptome sequencing and comparative analysis of cucumber flowers with different sex types.</title>
        <authorList>
            <person name="Guo S."/>
            <person name="Zheng Y."/>
            <person name="Joung J.G."/>
            <person name="Liu S."/>
            <person name="Zhang Z."/>
            <person name="Crasta O.R."/>
            <person name="Sobral B.W."/>
            <person name="Xu Y."/>
            <person name="Huang S."/>
            <person name="Fei Z."/>
        </authorList>
    </citation>
    <scope>NUCLEOTIDE SEQUENCE [LARGE SCALE GENOMIC DNA]</scope>
    <source>
        <strain evidence="14">cv. 9930</strain>
    </source>
</reference>
<dbReference type="Proteomes" id="UP000029981">
    <property type="component" value="Chromosome 5"/>
</dbReference>
<dbReference type="CDD" id="cd10017">
    <property type="entry name" value="B3_DNA"/>
    <property type="match status" value="1"/>
</dbReference>
<keyword evidence="14" id="KW-1185">Reference proteome</keyword>
<dbReference type="SUPFAM" id="SSF101936">
    <property type="entry name" value="DNA-binding pseudobarrel domain"/>
    <property type="match status" value="1"/>
</dbReference>
<reference evidence="13 14" key="1">
    <citation type="journal article" date="2009" name="Nat. Genet.">
        <title>The genome of the cucumber, Cucumis sativus L.</title>
        <authorList>
            <person name="Huang S."/>
            <person name="Li R."/>
            <person name="Zhang Z."/>
            <person name="Li L."/>
            <person name="Gu X."/>
            <person name="Fan W."/>
            <person name="Lucas W.J."/>
            <person name="Wang X."/>
            <person name="Xie B."/>
            <person name="Ni P."/>
            <person name="Ren Y."/>
            <person name="Zhu H."/>
            <person name="Li J."/>
            <person name="Lin K."/>
            <person name="Jin W."/>
            <person name="Fei Z."/>
            <person name="Li G."/>
            <person name="Staub J."/>
            <person name="Kilian A."/>
            <person name="van der Vossen E.A."/>
            <person name="Wu Y."/>
            <person name="Guo J."/>
            <person name="He J."/>
            <person name="Jia Z."/>
            <person name="Ren Y."/>
            <person name="Tian G."/>
            <person name="Lu Y."/>
            <person name="Ruan J."/>
            <person name="Qian W."/>
            <person name="Wang M."/>
            <person name="Huang Q."/>
            <person name="Li B."/>
            <person name="Xuan Z."/>
            <person name="Cao J."/>
            <person name="Asan"/>
            <person name="Wu Z."/>
            <person name="Zhang J."/>
            <person name="Cai Q."/>
            <person name="Bai Y."/>
            <person name="Zhao B."/>
            <person name="Han Y."/>
            <person name="Li Y."/>
            <person name="Li X."/>
            <person name="Wang S."/>
            <person name="Shi Q."/>
            <person name="Liu S."/>
            <person name="Cho W.K."/>
            <person name="Kim J.Y."/>
            <person name="Xu Y."/>
            <person name="Heller-Uszynska K."/>
            <person name="Miao H."/>
            <person name="Cheng Z."/>
            <person name="Zhang S."/>
            <person name="Wu J."/>
            <person name="Yang Y."/>
            <person name="Kang H."/>
            <person name="Li M."/>
            <person name="Liang H."/>
            <person name="Ren X."/>
            <person name="Shi Z."/>
            <person name="Wen M."/>
            <person name="Jian M."/>
            <person name="Yang H."/>
            <person name="Zhang G."/>
            <person name="Yang Z."/>
            <person name="Chen R."/>
            <person name="Liu S."/>
            <person name="Li J."/>
            <person name="Ma L."/>
            <person name="Liu H."/>
            <person name="Zhou Y."/>
            <person name="Zhao J."/>
            <person name="Fang X."/>
            <person name="Li G."/>
            <person name="Fang L."/>
            <person name="Li Y."/>
            <person name="Liu D."/>
            <person name="Zheng H."/>
            <person name="Zhang Y."/>
            <person name="Qin N."/>
            <person name="Li Z."/>
            <person name="Yang G."/>
            <person name="Yang S."/>
            <person name="Bolund L."/>
            <person name="Kristiansen K."/>
            <person name="Zheng H."/>
            <person name="Li S."/>
            <person name="Zhang X."/>
            <person name="Yang H."/>
            <person name="Wang J."/>
            <person name="Sun R."/>
            <person name="Zhang B."/>
            <person name="Jiang S."/>
            <person name="Wang J."/>
            <person name="Du Y."/>
            <person name="Li S."/>
        </authorList>
    </citation>
    <scope>NUCLEOTIDE SEQUENCE [LARGE SCALE GENOMIC DNA]</scope>
    <source>
        <strain evidence="14">cv. 9930</strain>
    </source>
</reference>
<dbReference type="STRING" id="3659.A0A0A0KR68"/>
<dbReference type="InterPro" id="IPR053793">
    <property type="entry name" value="PB1-like"/>
</dbReference>
<sequence length="783" mass="87589">MKLSTSGFGQQDHEGGEKKCLNSELWHACAGPLVSLPTAGTRVVYFPQGHSEQVAATTNKEVDGHIPNYPNLPPQLICQLHNVTMHADVETDEVYAQMTLQPLTAQEQKDTFLPMELGIPSRQPTNYFCKTLTASDTSTHGGFSVPRRAAEKVFPPLDFSQQPPAQELIAKDLHDIEWKFRHIFRGQPKRHLLTTGWSVFVSAKRLVAGDSVLFIWNEKNQLLLGIRRATRPQTVMPSSVLSSDSMHIGLLAAAAHAAATNSCFTVFYNPRASPSEFVIPLTKYVKAVFHTRVSVGMRFRMLFETEESSVRRYMGTITGISDLDPVRWPNSHWRSVKVGWDESTAGERQPRVSLWEIEPLTTFPMYPSLFPLRLKRPWHPGVSSVHDNREDASNGLMWLRGGVGEQGLHSLNLQSVSSLPWLQQRLDSSMFGNDHNQQYQAMLAAGMPNLGGVDMLRQQIMHLQQPFQYIPQAGFHNSLLQMQQQQQQQQQQQLVQHSMPQNILQAPSQVMAENLPQHILQQTLQNQPEDLPNQQQHTYHDTIQVQSNQFHQGGHSNVPSPTFPRTDLMDSNTSYSESITSRRNILASSCAEGTGNLSTIYRSGQSILTEHLPQQSPVSKNAHSQVDAHPNSMSFPPFSGRDSILELRNCNSDSPSPTLFGVYKTGSVGRSLDISRFSSYQELREELAQMFGIEGQLVEDPRRSGWQLVFVDRENDVLLLGDDPWEAFVNNVGFIKILSPEDFQKLGEQAIESFNPIVGQRLTSGGNEAGNVSGLPSVGSLEY</sequence>
<dbReference type="Gene3D" id="2.30.30.1040">
    <property type="match status" value="1"/>
</dbReference>
<dbReference type="GO" id="GO:0000976">
    <property type="term" value="F:transcription cis-regulatory region binding"/>
    <property type="evidence" value="ECO:0000318"/>
    <property type="project" value="GO_Central"/>
</dbReference>
<evidence type="ECO:0000256" key="6">
    <source>
        <dbReference type="ARBA" id="ARBA00023163"/>
    </source>
</evidence>
<evidence type="ECO:0000256" key="1">
    <source>
        <dbReference type="ARBA" id="ARBA00004123"/>
    </source>
</evidence>
<dbReference type="InterPro" id="IPR015300">
    <property type="entry name" value="DNA-bd_pseudobarrel_sf"/>
</dbReference>
<keyword evidence="6 9" id="KW-0804">Transcription</keyword>
<feature type="compositionally biased region" description="Polar residues" evidence="10">
    <location>
        <begin position="549"/>
        <end position="560"/>
    </location>
</feature>
<feature type="domain" description="PB1" evidence="12">
    <location>
        <begin position="657"/>
        <end position="742"/>
    </location>
</feature>
<evidence type="ECO:0000259" key="11">
    <source>
        <dbReference type="PROSITE" id="PS50863"/>
    </source>
</evidence>
<proteinExistence type="inferred from homology"/>
<comment type="similarity">
    <text evidence="2 9">Belongs to the ARF family.</text>
</comment>
<dbReference type="InterPro" id="IPR044835">
    <property type="entry name" value="ARF_plant"/>
</dbReference>
<dbReference type="Gramene" id="KGN50892">
    <property type="protein sequence ID" value="KGN50892"/>
    <property type="gene ID" value="Csa_5G315370"/>
</dbReference>
<gene>
    <name evidence="13" type="ORF">Csa_5G315370</name>
</gene>
<evidence type="ECO:0000256" key="2">
    <source>
        <dbReference type="ARBA" id="ARBA00007853"/>
    </source>
</evidence>
<evidence type="ECO:0000313" key="14">
    <source>
        <dbReference type="Proteomes" id="UP000029981"/>
    </source>
</evidence>
<dbReference type="PANTHER" id="PTHR31384:SF3">
    <property type="entry name" value="AUXIN RESPONSE FACTOR 8"/>
    <property type="match status" value="1"/>
</dbReference>
<comment type="subcellular location">
    <subcellularLocation>
        <location evidence="1 9">Nucleus</location>
    </subcellularLocation>
</comment>
<dbReference type="Pfam" id="PF02362">
    <property type="entry name" value="B3"/>
    <property type="match status" value="1"/>
</dbReference>
<dbReference type="FunFam" id="2.40.330.10:FF:000001">
    <property type="entry name" value="Auxin response factor"/>
    <property type="match status" value="1"/>
</dbReference>
<keyword evidence="8 9" id="KW-0927">Auxin signaling pathway</keyword>
<dbReference type="Gene3D" id="3.10.20.90">
    <property type="entry name" value="Phosphatidylinositol 3-kinase Catalytic Subunit, Chain A, domain 1"/>
    <property type="match status" value="1"/>
</dbReference>
<dbReference type="SUPFAM" id="SSF54277">
    <property type="entry name" value="CAD &amp; PB1 domains"/>
    <property type="match status" value="1"/>
</dbReference>
<dbReference type="GO" id="GO:0009733">
    <property type="term" value="P:response to auxin"/>
    <property type="evidence" value="ECO:0000318"/>
    <property type="project" value="GO_Central"/>
</dbReference>
<protein>
    <recommendedName>
        <fullName evidence="9">Auxin response factor</fullName>
    </recommendedName>
</protein>
<evidence type="ECO:0000256" key="3">
    <source>
        <dbReference type="ARBA" id="ARBA00011726"/>
    </source>
</evidence>
<evidence type="ECO:0000256" key="8">
    <source>
        <dbReference type="ARBA" id="ARBA00023294"/>
    </source>
</evidence>
<dbReference type="GO" id="GO:0005634">
    <property type="term" value="C:nucleus"/>
    <property type="evidence" value="ECO:0000318"/>
    <property type="project" value="GO_Central"/>
</dbReference>
<dbReference type="InterPro" id="IPR003340">
    <property type="entry name" value="B3_DNA-bd"/>
</dbReference>
<evidence type="ECO:0000256" key="4">
    <source>
        <dbReference type="ARBA" id="ARBA00023015"/>
    </source>
</evidence>
<dbReference type="GO" id="GO:0009908">
    <property type="term" value="P:flower development"/>
    <property type="evidence" value="ECO:0000318"/>
    <property type="project" value="GO_Central"/>
</dbReference>
<dbReference type="InterPro" id="IPR033389">
    <property type="entry name" value="AUX/IAA_dom"/>
</dbReference>
<comment type="subunit">
    <text evidence="3 9">Homodimers and heterodimers.</text>
</comment>
<evidence type="ECO:0000256" key="5">
    <source>
        <dbReference type="ARBA" id="ARBA00023125"/>
    </source>
</evidence>
<dbReference type="GO" id="GO:0009734">
    <property type="term" value="P:auxin-activated signaling pathway"/>
    <property type="evidence" value="ECO:0007669"/>
    <property type="project" value="UniProtKB-KW"/>
</dbReference>
<keyword evidence="7 9" id="KW-0539">Nucleus</keyword>
<organism evidence="13 14">
    <name type="scientific">Cucumis sativus</name>
    <name type="common">Cucumber</name>
    <dbReference type="NCBI Taxonomy" id="3659"/>
    <lineage>
        <taxon>Eukaryota</taxon>
        <taxon>Viridiplantae</taxon>
        <taxon>Streptophyta</taxon>
        <taxon>Embryophyta</taxon>
        <taxon>Tracheophyta</taxon>
        <taxon>Spermatophyta</taxon>
        <taxon>Magnoliopsida</taxon>
        <taxon>eudicotyledons</taxon>
        <taxon>Gunneridae</taxon>
        <taxon>Pentapetalae</taxon>
        <taxon>rosids</taxon>
        <taxon>fabids</taxon>
        <taxon>Cucurbitales</taxon>
        <taxon>Cucurbitaceae</taxon>
        <taxon>Benincaseae</taxon>
        <taxon>Cucumis</taxon>
    </lineage>
</organism>
<reference evidence="13 14" key="2">
    <citation type="journal article" date="2009" name="PLoS ONE">
        <title>An integrated genetic and cytogenetic map of the cucumber genome.</title>
        <authorList>
            <person name="Ren Y."/>
            <person name="Zhang Z."/>
            <person name="Liu J."/>
            <person name="Staub J.E."/>
            <person name="Han Y."/>
            <person name="Cheng Z."/>
            <person name="Li X."/>
            <person name="Lu J."/>
            <person name="Miao H."/>
            <person name="Kang H."/>
            <person name="Xie B."/>
            <person name="Gu X."/>
            <person name="Wang X."/>
            <person name="Du Y."/>
            <person name="Jin W."/>
            <person name="Huang S."/>
        </authorList>
    </citation>
    <scope>NUCLEOTIDE SEQUENCE [LARGE SCALE GENOMIC DNA]</scope>
    <source>
        <strain evidence="14">cv. 9930</strain>
    </source>
</reference>
<evidence type="ECO:0000256" key="9">
    <source>
        <dbReference type="RuleBase" id="RU004561"/>
    </source>
</evidence>
<dbReference type="EMBL" id="CM002926">
    <property type="protein sequence ID" value="KGN50892.1"/>
    <property type="molecule type" value="Genomic_DNA"/>
</dbReference>
<dbReference type="PROSITE" id="PS51745">
    <property type="entry name" value="PB1"/>
    <property type="match status" value="1"/>
</dbReference>
<accession>A0A0A0KR68</accession>
<dbReference type="GO" id="GO:0010154">
    <property type="term" value="P:fruit development"/>
    <property type="evidence" value="ECO:0000318"/>
    <property type="project" value="GO_Central"/>
</dbReference>
<dbReference type="PANTHER" id="PTHR31384">
    <property type="entry name" value="AUXIN RESPONSE FACTOR 4-RELATED"/>
    <property type="match status" value="1"/>
</dbReference>
<evidence type="ECO:0000259" key="12">
    <source>
        <dbReference type="PROSITE" id="PS51745"/>
    </source>
</evidence>
<feature type="region of interest" description="Disordered" evidence="10">
    <location>
        <begin position="549"/>
        <end position="575"/>
    </location>
</feature>
<evidence type="ECO:0000313" key="13">
    <source>
        <dbReference type="EMBL" id="KGN50892.1"/>
    </source>
</evidence>
<dbReference type="AlphaFoldDB" id="A0A0A0KR68"/>
<dbReference type="PROSITE" id="PS50863">
    <property type="entry name" value="B3"/>
    <property type="match status" value="1"/>
</dbReference>
<keyword evidence="4 9" id="KW-0805">Transcription regulation</keyword>
<feature type="domain" description="TF-B3" evidence="11">
    <location>
        <begin position="128"/>
        <end position="230"/>
    </location>
</feature>
<dbReference type="Gene3D" id="2.40.330.10">
    <property type="entry name" value="DNA-binding pseudobarrel domain"/>
    <property type="match status" value="1"/>
</dbReference>
<dbReference type="FunFam" id="2.30.30.1040:FF:000001">
    <property type="entry name" value="Auxin response factor"/>
    <property type="match status" value="1"/>
</dbReference>
<reference evidence="13 14" key="4">
    <citation type="journal article" date="2011" name="BMC Genomics">
        <title>RNA-Seq improves annotation of protein-coding genes in the cucumber genome.</title>
        <authorList>
            <person name="Li Z."/>
            <person name="Zhang Z."/>
            <person name="Yan P."/>
            <person name="Huang S."/>
            <person name="Fei Z."/>
            <person name="Lin K."/>
        </authorList>
    </citation>
    <scope>NUCLEOTIDE SEQUENCE [LARGE SCALE GENOMIC DNA]</scope>
    <source>
        <strain evidence="14">cv. 9930</strain>
    </source>
</reference>
<comment type="function">
    <text evidence="9">Auxin response factors (ARFs) are transcriptional factors that bind specifically to the DNA sequence 5'-TGTCTC-3' found in the auxin-responsive promoter elements (AuxREs).</text>
</comment>
<name>A0A0A0KR68_CUCSA</name>
<dbReference type="InterPro" id="IPR010525">
    <property type="entry name" value="ARF_dom"/>
</dbReference>
<evidence type="ECO:0000256" key="7">
    <source>
        <dbReference type="ARBA" id="ARBA00023242"/>
    </source>
</evidence>
<dbReference type="Pfam" id="PF02309">
    <property type="entry name" value="AUX_IAA"/>
    <property type="match status" value="1"/>
</dbReference>
<keyword evidence="5 9" id="KW-0238">DNA-binding</keyword>
<evidence type="ECO:0000256" key="10">
    <source>
        <dbReference type="SAM" id="MobiDB-lite"/>
    </source>
</evidence>
<dbReference type="Pfam" id="PF06507">
    <property type="entry name" value="ARF_AD"/>
    <property type="match status" value="1"/>
</dbReference>